<name>A0A3D9ZSP0_9ACTN</name>
<keyword evidence="12" id="KW-1185">Reference proteome</keyword>
<dbReference type="GO" id="GO:0009228">
    <property type="term" value="P:thiamine biosynthetic process"/>
    <property type="evidence" value="ECO:0007669"/>
    <property type="project" value="UniProtKB-KW"/>
</dbReference>
<dbReference type="OrthoDB" id="34166at2"/>
<evidence type="ECO:0000256" key="3">
    <source>
        <dbReference type="ARBA" id="ARBA00003848"/>
    </source>
</evidence>
<dbReference type="InterPro" id="IPR004399">
    <property type="entry name" value="HMP/HMP-P_kinase_dom"/>
</dbReference>
<dbReference type="Pfam" id="PF08543">
    <property type="entry name" value="Phos_pyr_kin"/>
    <property type="match status" value="1"/>
</dbReference>
<dbReference type="FunFam" id="3.40.1190.20:FF:000003">
    <property type="entry name" value="Phosphomethylpyrimidine kinase ThiD"/>
    <property type="match status" value="1"/>
</dbReference>
<protein>
    <submittedName>
        <fullName evidence="11">Hydroxymethylpyrimidine kinase /phosphomethylpyrimidine kinase</fullName>
    </submittedName>
</protein>
<dbReference type="PANTHER" id="PTHR20858:SF17">
    <property type="entry name" value="HYDROXYMETHYLPYRIMIDINE_PHOSPHOMETHYLPYRIMIDINE KINASE THI20-RELATED"/>
    <property type="match status" value="1"/>
</dbReference>
<comment type="function">
    <text evidence="3">Catalyzes the phosphorylation of hydroxymethylpyrimidine phosphate (HMP-P) to HMP-PP, and of HMP to HMP-P.</text>
</comment>
<dbReference type="InterPro" id="IPR029056">
    <property type="entry name" value="Ribokinase-like"/>
</dbReference>
<evidence type="ECO:0000256" key="5">
    <source>
        <dbReference type="ARBA" id="ARBA00022679"/>
    </source>
</evidence>
<dbReference type="RefSeq" id="WP_116071526.1">
    <property type="nucleotide sequence ID" value="NZ_BONB01000003.1"/>
</dbReference>
<sequence length="268" mass="26827">MNPPVALTIAGSDSGGGAGIQADLKTFAALRVFGTSAITALTAQNTAGVRGVHAAPTEFVVAQIAAVLDDLPVGAVKTGMLATAATVEAVAALAVAGRLPHLVVDPVMVSSSGDRLLEPAAEAAYRDRLFPHAAVVTPNKREAEVLLGTTIRSRADQHAAARALGALGAGAAVVKGGHPAGDAGDLAVDVVWDGIDTYELTAPWVDTPNTHGTGCSFAAATAAHLAQGADLRTALAGAKAFVARAVAGGAHWHLGTGHGPLDHFGWND</sequence>
<evidence type="ECO:0000256" key="7">
    <source>
        <dbReference type="ARBA" id="ARBA00022777"/>
    </source>
</evidence>
<evidence type="ECO:0000256" key="1">
    <source>
        <dbReference type="ARBA" id="ARBA00000151"/>
    </source>
</evidence>
<dbReference type="EMBL" id="QUMQ01000001">
    <property type="protein sequence ID" value="REG00178.1"/>
    <property type="molecule type" value="Genomic_DNA"/>
</dbReference>
<evidence type="ECO:0000313" key="12">
    <source>
        <dbReference type="Proteomes" id="UP000256913"/>
    </source>
</evidence>
<reference evidence="11 12" key="1">
    <citation type="submission" date="2018-08" db="EMBL/GenBank/DDBJ databases">
        <title>Sequencing the genomes of 1000 actinobacteria strains.</title>
        <authorList>
            <person name="Klenk H.-P."/>
        </authorList>
    </citation>
    <scope>NUCLEOTIDE SEQUENCE [LARGE SCALE GENOMIC DNA]</scope>
    <source>
        <strain evidence="11 12">DSM 44099</strain>
    </source>
</reference>
<comment type="caution">
    <text evidence="11">The sequence shown here is derived from an EMBL/GenBank/DDBJ whole genome shotgun (WGS) entry which is preliminary data.</text>
</comment>
<evidence type="ECO:0000313" key="11">
    <source>
        <dbReference type="EMBL" id="REG00178.1"/>
    </source>
</evidence>
<dbReference type="GO" id="GO:0009229">
    <property type="term" value="P:thiamine diphosphate biosynthetic process"/>
    <property type="evidence" value="ECO:0007669"/>
    <property type="project" value="UniProtKB-UniPathway"/>
</dbReference>
<keyword evidence="9" id="KW-0784">Thiamine biosynthesis</keyword>
<dbReference type="GO" id="GO:0005829">
    <property type="term" value="C:cytosol"/>
    <property type="evidence" value="ECO:0007669"/>
    <property type="project" value="TreeGrafter"/>
</dbReference>
<dbReference type="CDD" id="cd01169">
    <property type="entry name" value="HMPP_kinase"/>
    <property type="match status" value="1"/>
</dbReference>
<dbReference type="AlphaFoldDB" id="A0A3D9ZSP0"/>
<gene>
    <name evidence="11" type="ORF">DFJ67_6229</name>
</gene>
<dbReference type="GO" id="GO:0008972">
    <property type="term" value="F:phosphomethylpyrimidine kinase activity"/>
    <property type="evidence" value="ECO:0007669"/>
    <property type="project" value="UniProtKB-EC"/>
</dbReference>
<evidence type="ECO:0000256" key="2">
    <source>
        <dbReference type="ARBA" id="ARBA00000565"/>
    </source>
</evidence>
<evidence type="ECO:0000259" key="10">
    <source>
        <dbReference type="Pfam" id="PF08543"/>
    </source>
</evidence>
<evidence type="ECO:0000256" key="8">
    <source>
        <dbReference type="ARBA" id="ARBA00022840"/>
    </source>
</evidence>
<dbReference type="UniPathway" id="UPA00060">
    <property type="reaction ID" value="UER00138"/>
</dbReference>
<dbReference type="GO" id="GO:0005524">
    <property type="term" value="F:ATP binding"/>
    <property type="evidence" value="ECO:0007669"/>
    <property type="project" value="UniProtKB-KW"/>
</dbReference>
<proteinExistence type="predicted"/>
<dbReference type="Proteomes" id="UP000256913">
    <property type="component" value="Unassembled WGS sequence"/>
</dbReference>
<evidence type="ECO:0000256" key="9">
    <source>
        <dbReference type="ARBA" id="ARBA00022977"/>
    </source>
</evidence>
<dbReference type="NCBIfam" id="TIGR00097">
    <property type="entry name" value="HMP-P_kinase"/>
    <property type="match status" value="1"/>
</dbReference>
<dbReference type="InterPro" id="IPR013749">
    <property type="entry name" value="PM/HMP-P_kinase-1"/>
</dbReference>
<comment type="pathway">
    <text evidence="4">Cofactor biosynthesis; thiamine diphosphate biosynthesis; 4-amino-2-methyl-5-diphosphomethylpyrimidine from 5-amino-1-(5-phospho-D-ribosyl)imidazole: step 3/3.</text>
</comment>
<feature type="domain" description="Pyridoxamine kinase/Phosphomethylpyrimidine kinase" evidence="10">
    <location>
        <begin position="13"/>
        <end position="262"/>
    </location>
</feature>
<dbReference type="GO" id="GO:0008902">
    <property type="term" value="F:hydroxymethylpyrimidine kinase activity"/>
    <property type="evidence" value="ECO:0007669"/>
    <property type="project" value="UniProtKB-EC"/>
</dbReference>
<dbReference type="PANTHER" id="PTHR20858">
    <property type="entry name" value="PHOSPHOMETHYLPYRIMIDINE KINASE"/>
    <property type="match status" value="1"/>
</dbReference>
<dbReference type="Gene3D" id="3.40.1190.20">
    <property type="match status" value="1"/>
</dbReference>
<keyword evidence="8" id="KW-0067">ATP-binding</keyword>
<organism evidence="11 12">
    <name type="scientific">Asanoa ferruginea</name>
    <dbReference type="NCBI Taxonomy" id="53367"/>
    <lineage>
        <taxon>Bacteria</taxon>
        <taxon>Bacillati</taxon>
        <taxon>Actinomycetota</taxon>
        <taxon>Actinomycetes</taxon>
        <taxon>Micromonosporales</taxon>
        <taxon>Micromonosporaceae</taxon>
        <taxon>Asanoa</taxon>
    </lineage>
</organism>
<evidence type="ECO:0000256" key="4">
    <source>
        <dbReference type="ARBA" id="ARBA00004769"/>
    </source>
</evidence>
<keyword evidence="6" id="KW-0547">Nucleotide-binding</keyword>
<evidence type="ECO:0000256" key="6">
    <source>
        <dbReference type="ARBA" id="ARBA00022741"/>
    </source>
</evidence>
<keyword evidence="7 11" id="KW-0418">Kinase</keyword>
<comment type="catalytic activity">
    <reaction evidence="1">
        <text>4-amino-5-hydroxymethyl-2-methylpyrimidine + ATP = 4-amino-2-methyl-5-(phosphooxymethyl)pyrimidine + ADP + H(+)</text>
        <dbReference type="Rhea" id="RHEA:23096"/>
        <dbReference type="ChEBI" id="CHEBI:15378"/>
        <dbReference type="ChEBI" id="CHEBI:16892"/>
        <dbReference type="ChEBI" id="CHEBI:30616"/>
        <dbReference type="ChEBI" id="CHEBI:58354"/>
        <dbReference type="ChEBI" id="CHEBI:456216"/>
        <dbReference type="EC" id="2.7.1.49"/>
    </reaction>
</comment>
<keyword evidence="5" id="KW-0808">Transferase</keyword>
<dbReference type="SUPFAM" id="SSF53613">
    <property type="entry name" value="Ribokinase-like"/>
    <property type="match status" value="1"/>
</dbReference>
<comment type="catalytic activity">
    <reaction evidence="2">
        <text>4-amino-2-methyl-5-(phosphooxymethyl)pyrimidine + ATP = 4-amino-2-methyl-5-(diphosphooxymethyl)pyrimidine + ADP</text>
        <dbReference type="Rhea" id="RHEA:19893"/>
        <dbReference type="ChEBI" id="CHEBI:30616"/>
        <dbReference type="ChEBI" id="CHEBI:57841"/>
        <dbReference type="ChEBI" id="CHEBI:58354"/>
        <dbReference type="ChEBI" id="CHEBI:456216"/>
        <dbReference type="EC" id="2.7.4.7"/>
    </reaction>
</comment>
<accession>A0A3D9ZSP0</accession>